<dbReference type="PANTHER" id="PTHR33744:SF1">
    <property type="entry name" value="DNA-BINDING TRANSCRIPTIONAL ACTIVATOR ADER"/>
    <property type="match status" value="1"/>
</dbReference>
<sequence length="120" mass="12592">PSTPADLPAADAQAARALRRARAAHAPLARHRASGLAALVDPAEAAAHAAALLGPLGGEPLTATLRAWLSLHGSWDRTATALGVHRNTVRQRIARCAALLDTDLDDPDVRMELWFAVRAG</sequence>
<dbReference type="InterPro" id="IPR025736">
    <property type="entry name" value="PucR_C-HTH_dom"/>
</dbReference>
<dbReference type="AlphaFoldDB" id="A0A2S9PQN2"/>
<feature type="non-terminal residue" evidence="2">
    <location>
        <position position="1"/>
    </location>
</feature>
<reference evidence="2 3" key="1">
    <citation type="submission" date="2018-03" db="EMBL/GenBank/DDBJ databases">
        <title>Novel Streptomyces sp. from soil.</title>
        <authorList>
            <person name="Tan G.Y.A."/>
            <person name="Lee Z.Y."/>
        </authorList>
    </citation>
    <scope>NUCLEOTIDE SEQUENCE [LARGE SCALE GENOMIC DNA]</scope>
    <source>
        <strain evidence="2 3">ST5x</strain>
    </source>
</reference>
<dbReference type="PANTHER" id="PTHR33744">
    <property type="entry name" value="CARBOHYDRATE DIACID REGULATOR"/>
    <property type="match status" value="1"/>
</dbReference>
<dbReference type="Proteomes" id="UP000239322">
    <property type="component" value="Unassembled WGS sequence"/>
</dbReference>
<keyword evidence="3" id="KW-1185">Reference proteome</keyword>
<dbReference type="InterPro" id="IPR042070">
    <property type="entry name" value="PucR_C-HTH_sf"/>
</dbReference>
<organism evidence="2 3">
    <name type="scientific">Streptomyces solincola</name>
    <dbReference type="NCBI Taxonomy" id="2100817"/>
    <lineage>
        <taxon>Bacteria</taxon>
        <taxon>Bacillati</taxon>
        <taxon>Actinomycetota</taxon>
        <taxon>Actinomycetes</taxon>
        <taxon>Kitasatosporales</taxon>
        <taxon>Streptomycetaceae</taxon>
        <taxon>Streptomyces</taxon>
    </lineage>
</organism>
<gene>
    <name evidence="2" type="ORF">C6N75_24075</name>
</gene>
<accession>A0A2S9PQN2</accession>
<dbReference type="OrthoDB" id="8450798at2"/>
<dbReference type="Pfam" id="PF13556">
    <property type="entry name" value="HTH_30"/>
    <property type="match status" value="1"/>
</dbReference>
<evidence type="ECO:0000313" key="3">
    <source>
        <dbReference type="Proteomes" id="UP000239322"/>
    </source>
</evidence>
<dbReference type="Gene3D" id="1.10.10.2840">
    <property type="entry name" value="PucR C-terminal helix-turn-helix domain"/>
    <property type="match status" value="1"/>
</dbReference>
<evidence type="ECO:0000259" key="1">
    <source>
        <dbReference type="Pfam" id="PF13556"/>
    </source>
</evidence>
<dbReference type="InterPro" id="IPR051448">
    <property type="entry name" value="CdaR-like_regulators"/>
</dbReference>
<feature type="domain" description="PucR C-terminal helix-turn-helix" evidence="1">
    <location>
        <begin position="61"/>
        <end position="119"/>
    </location>
</feature>
<proteinExistence type="predicted"/>
<evidence type="ECO:0000313" key="2">
    <source>
        <dbReference type="EMBL" id="PRH76724.1"/>
    </source>
</evidence>
<dbReference type="RefSeq" id="WP_146132658.1">
    <property type="nucleotide sequence ID" value="NZ_PVLV01000441.1"/>
</dbReference>
<dbReference type="EMBL" id="PVLV01000441">
    <property type="protein sequence ID" value="PRH76724.1"/>
    <property type="molecule type" value="Genomic_DNA"/>
</dbReference>
<comment type="caution">
    <text evidence="2">The sequence shown here is derived from an EMBL/GenBank/DDBJ whole genome shotgun (WGS) entry which is preliminary data.</text>
</comment>
<name>A0A2S9PQN2_9ACTN</name>
<protein>
    <recommendedName>
        <fullName evidence="1">PucR C-terminal helix-turn-helix domain-containing protein</fullName>
    </recommendedName>
</protein>